<dbReference type="CDD" id="cd12148">
    <property type="entry name" value="fungal_TF_MHR"/>
    <property type="match status" value="1"/>
</dbReference>
<dbReference type="AlphaFoldDB" id="A0A6G1GYK6"/>
<dbReference type="Proteomes" id="UP000800041">
    <property type="component" value="Unassembled WGS sequence"/>
</dbReference>
<dbReference type="OrthoDB" id="5121955at2759"/>
<evidence type="ECO:0000256" key="1">
    <source>
        <dbReference type="ARBA" id="ARBA00022723"/>
    </source>
</evidence>
<dbReference type="PROSITE" id="PS50048">
    <property type="entry name" value="ZN2_CY6_FUNGAL_2"/>
    <property type="match status" value="1"/>
</dbReference>
<dbReference type="PROSITE" id="PS00463">
    <property type="entry name" value="ZN2_CY6_FUNGAL_1"/>
    <property type="match status" value="1"/>
</dbReference>
<dbReference type="Pfam" id="PF04082">
    <property type="entry name" value="Fungal_trans"/>
    <property type="match status" value="1"/>
</dbReference>
<dbReference type="InterPro" id="IPR036864">
    <property type="entry name" value="Zn2-C6_fun-type_DNA-bd_sf"/>
</dbReference>
<dbReference type="PANTHER" id="PTHR47425">
    <property type="entry name" value="FARB-RELATED"/>
    <property type="match status" value="1"/>
</dbReference>
<reference evidence="4" key="1">
    <citation type="journal article" date="2020" name="Stud. Mycol.">
        <title>101 Dothideomycetes genomes: a test case for predicting lifestyles and emergence of pathogens.</title>
        <authorList>
            <person name="Haridas S."/>
            <person name="Albert R."/>
            <person name="Binder M."/>
            <person name="Bloem J."/>
            <person name="Labutti K."/>
            <person name="Salamov A."/>
            <person name="Andreopoulos B."/>
            <person name="Baker S."/>
            <person name="Barry K."/>
            <person name="Bills G."/>
            <person name="Bluhm B."/>
            <person name="Cannon C."/>
            <person name="Castanera R."/>
            <person name="Culley D."/>
            <person name="Daum C."/>
            <person name="Ezra D."/>
            <person name="Gonzalez J."/>
            <person name="Henrissat B."/>
            <person name="Kuo A."/>
            <person name="Liang C."/>
            <person name="Lipzen A."/>
            <person name="Lutzoni F."/>
            <person name="Magnuson J."/>
            <person name="Mondo S."/>
            <person name="Nolan M."/>
            <person name="Ohm R."/>
            <person name="Pangilinan J."/>
            <person name="Park H.-J."/>
            <person name="Ramirez L."/>
            <person name="Alfaro M."/>
            <person name="Sun H."/>
            <person name="Tritt A."/>
            <person name="Yoshinaga Y."/>
            <person name="Zwiers L.-H."/>
            <person name="Turgeon B."/>
            <person name="Goodwin S."/>
            <person name="Spatafora J."/>
            <person name="Crous P."/>
            <person name="Grigoriev I."/>
        </authorList>
    </citation>
    <scope>NUCLEOTIDE SEQUENCE</scope>
    <source>
        <strain evidence="4">CBS 113979</strain>
    </source>
</reference>
<sequence>MTRRKVGACVPCHTRKVACDAQQRGTPCSRCEKKGLTGLCMPAARSASDAKRLHQQKVAPELDLETSEQGGQTGTDIGVNDGAFEKPVAIMKEHYKDYNPYVLLGEAFGKPRRLGLVSPEYPNDMLALEREMSLVDSADKEYMQQKRIYNMPAKHISDELVSLFYEHVYIHFPILDRPHFQSSYHQSTCSTFLLYSLYAATIPYASAQLIQDLGFVTAQAAQGEFFCRAKVLHGLGCELSELALLQGTILLCSFTHFLDQTKDFRFWKCNAIRLAVQMGLRSREICNVLTQSMTRLYRRMWWTVIQLDVSSVISGLEPVRFIRDEETDTPIIATEDFDEAAGVVRSDIPAITSDQKQFFVLKCQLAQLG</sequence>
<evidence type="ECO:0000313" key="4">
    <source>
        <dbReference type="EMBL" id="KAF1986041.1"/>
    </source>
</evidence>
<dbReference type="Gene3D" id="4.10.240.10">
    <property type="entry name" value="Zn(2)-C6 fungal-type DNA-binding domain"/>
    <property type="match status" value="1"/>
</dbReference>
<gene>
    <name evidence="4" type="ORF">K402DRAFT_98086</name>
</gene>
<evidence type="ECO:0000259" key="3">
    <source>
        <dbReference type="PROSITE" id="PS50048"/>
    </source>
</evidence>
<keyword evidence="1" id="KW-0479">Metal-binding</keyword>
<dbReference type="PANTHER" id="PTHR47425:SF2">
    <property type="entry name" value="FARB-RELATED"/>
    <property type="match status" value="1"/>
</dbReference>
<dbReference type="EMBL" id="ML977159">
    <property type="protein sequence ID" value="KAF1986041.1"/>
    <property type="molecule type" value="Genomic_DNA"/>
</dbReference>
<dbReference type="SMART" id="SM00066">
    <property type="entry name" value="GAL4"/>
    <property type="match status" value="1"/>
</dbReference>
<organism evidence="4 5">
    <name type="scientific">Aulographum hederae CBS 113979</name>
    <dbReference type="NCBI Taxonomy" id="1176131"/>
    <lineage>
        <taxon>Eukaryota</taxon>
        <taxon>Fungi</taxon>
        <taxon>Dikarya</taxon>
        <taxon>Ascomycota</taxon>
        <taxon>Pezizomycotina</taxon>
        <taxon>Dothideomycetes</taxon>
        <taxon>Pleosporomycetidae</taxon>
        <taxon>Aulographales</taxon>
        <taxon>Aulographaceae</taxon>
    </lineage>
</organism>
<dbReference type="Pfam" id="PF00172">
    <property type="entry name" value="Zn_clus"/>
    <property type="match status" value="1"/>
</dbReference>
<name>A0A6G1GYK6_9PEZI</name>
<dbReference type="GO" id="GO:0000981">
    <property type="term" value="F:DNA-binding transcription factor activity, RNA polymerase II-specific"/>
    <property type="evidence" value="ECO:0007669"/>
    <property type="project" value="InterPro"/>
</dbReference>
<dbReference type="CDD" id="cd00067">
    <property type="entry name" value="GAL4"/>
    <property type="match status" value="1"/>
</dbReference>
<dbReference type="InterPro" id="IPR052761">
    <property type="entry name" value="Fungal_Detox/Toxin_TFs"/>
</dbReference>
<dbReference type="InterPro" id="IPR007219">
    <property type="entry name" value="XnlR_reg_dom"/>
</dbReference>
<dbReference type="GO" id="GO:0003677">
    <property type="term" value="F:DNA binding"/>
    <property type="evidence" value="ECO:0007669"/>
    <property type="project" value="InterPro"/>
</dbReference>
<evidence type="ECO:0000256" key="2">
    <source>
        <dbReference type="ARBA" id="ARBA00023242"/>
    </source>
</evidence>
<evidence type="ECO:0000313" key="5">
    <source>
        <dbReference type="Proteomes" id="UP000800041"/>
    </source>
</evidence>
<dbReference type="SUPFAM" id="SSF57701">
    <property type="entry name" value="Zn2/Cys6 DNA-binding domain"/>
    <property type="match status" value="1"/>
</dbReference>
<keyword evidence="5" id="KW-1185">Reference proteome</keyword>
<accession>A0A6G1GYK6</accession>
<dbReference type="GO" id="GO:0008270">
    <property type="term" value="F:zinc ion binding"/>
    <property type="evidence" value="ECO:0007669"/>
    <property type="project" value="InterPro"/>
</dbReference>
<dbReference type="GO" id="GO:0006351">
    <property type="term" value="P:DNA-templated transcription"/>
    <property type="evidence" value="ECO:0007669"/>
    <property type="project" value="InterPro"/>
</dbReference>
<feature type="domain" description="Zn(2)-C6 fungal-type" evidence="3">
    <location>
        <begin position="8"/>
        <end position="40"/>
    </location>
</feature>
<proteinExistence type="predicted"/>
<protein>
    <recommendedName>
        <fullName evidence="3">Zn(2)-C6 fungal-type domain-containing protein</fullName>
    </recommendedName>
</protein>
<dbReference type="InterPro" id="IPR001138">
    <property type="entry name" value="Zn2Cys6_DnaBD"/>
</dbReference>
<keyword evidence="2" id="KW-0539">Nucleus</keyword>